<organism evidence="3 4">
    <name type="scientific">Shewanella fodinae</name>
    <dbReference type="NCBI Taxonomy" id="552357"/>
    <lineage>
        <taxon>Bacteria</taxon>
        <taxon>Pseudomonadati</taxon>
        <taxon>Pseudomonadota</taxon>
        <taxon>Gammaproteobacteria</taxon>
        <taxon>Alteromonadales</taxon>
        <taxon>Shewanellaceae</taxon>
        <taxon>Shewanella</taxon>
    </lineage>
</organism>
<gene>
    <name evidence="3" type="ORF">EDC91_11531</name>
</gene>
<keyword evidence="4" id="KW-1185">Reference proteome</keyword>
<dbReference type="SUPFAM" id="SSF53474">
    <property type="entry name" value="alpha/beta-Hydrolases"/>
    <property type="match status" value="1"/>
</dbReference>
<proteinExistence type="predicted"/>
<evidence type="ECO:0000313" key="3">
    <source>
        <dbReference type="EMBL" id="TCN83325.1"/>
    </source>
</evidence>
<dbReference type="AlphaFoldDB" id="A0A4R2FD61"/>
<dbReference type="PRINTS" id="PR00111">
    <property type="entry name" value="ABHYDROLASE"/>
</dbReference>
<dbReference type="RefSeq" id="WP_133039232.1">
    <property type="nucleotide sequence ID" value="NZ_SLWF01000015.1"/>
</dbReference>
<feature type="domain" description="AB hydrolase-1" evidence="2">
    <location>
        <begin position="11"/>
        <end position="242"/>
    </location>
</feature>
<dbReference type="InterPro" id="IPR000073">
    <property type="entry name" value="AB_hydrolase_1"/>
</dbReference>
<dbReference type="OrthoDB" id="9808398at2"/>
<dbReference type="Gene3D" id="3.40.50.1820">
    <property type="entry name" value="alpha/beta hydrolase"/>
    <property type="match status" value="1"/>
</dbReference>
<dbReference type="PRINTS" id="PR00412">
    <property type="entry name" value="EPOXHYDRLASE"/>
</dbReference>
<dbReference type="GO" id="GO:0016787">
    <property type="term" value="F:hydrolase activity"/>
    <property type="evidence" value="ECO:0007669"/>
    <property type="project" value="UniProtKB-KW"/>
</dbReference>
<dbReference type="PANTHER" id="PTHR46118:SF4">
    <property type="entry name" value="PROTEIN ABHD11"/>
    <property type="match status" value="1"/>
</dbReference>
<dbReference type="EMBL" id="SLWF01000015">
    <property type="protein sequence ID" value="TCN83325.1"/>
    <property type="molecule type" value="Genomic_DNA"/>
</dbReference>
<dbReference type="Pfam" id="PF00561">
    <property type="entry name" value="Abhydrolase_1"/>
    <property type="match status" value="1"/>
</dbReference>
<comment type="caution">
    <text evidence="3">The sequence shown here is derived from an EMBL/GenBank/DDBJ whole genome shotgun (WGS) entry which is preliminary data.</text>
</comment>
<accession>A0A4R2FD61</accession>
<evidence type="ECO:0000259" key="2">
    <source>
        <dbReference type="Pfam" id="PF00561"/>
    </source>
</evidence>
<dbReference type="Proteomes" id="UP000294832">
    <property type="component" value="Unassembled WGS sequence"/>
</dbReference>
<dbReference type="InterPro" id="IPR000639">
    <property type="entry name" value="Epox_hydrolase-like"/>
</dbReference>
<dbReference type="PANTHER" id="PTHR46118">
    <property type="entry name" value="PROTEIN ABHD11"/>
    <property type="match status" value="1"/>
</dbReference>
<dbReference type="InterPro" id="IPR029058">
    <property type="entry name" value="AB_hydrolase_fold"/>
</dbReference>
<protein>
    <submittedName>
        <fullName evidence="3">Esterase</fullName>
    </submittedName>
</protein>
<reference evidence="3 4" key="1">
    <citation type="submission" date="2019-03" db="EMBL/GenBank/DDBJ databases">
        <title>Freshwater and sediment microbial communities from various areas in North America, analyzing microbe dynamics in response to fracking.</title>
        <authorList>
            <person name="Lamendella R."/>
        </authorList>
    </citation>
    <scope>NUCLEOTIDE SEQUENCE [LARGE SCALE GENOMIC DNA]</scope>
    <source>
        <strain evidence="3 4">74A</strain>
    </source>
</reference>
<sequence length="260" mass="28719">MFFSESGRGIPVVLIHGLFGDGDNLKALGNDLASDYRVIRMDCPNHGRSEHLEYMDYPTIANMLVALLDQLQIKQAHLVGHSMGGKIAMATALIAPERVLSVVAADIAPVAYNNRHDKVFAAMTSLPLDAQDRRVALQHLLNQGVDEATAQFLLKSLRRNDAGFEWKLNLPGLIHSYPQIIGWFNSPSAPGFLTFSGPILLLHSADPTYVNADYREAIVQQFPHVVSKTIAGTGHWLHAQKPTVFNRIVHEFINEHVSGQ</sequence>
<evidence type="ECO:0000256" key="1">
    <source>
        <dbReference type="ARBA" id="ARBA00022801"/>
    </source>
</evidence>
<name>A0A4R2FD61_9GAMM</name>
<keyword evidence="1" id="KW-0378">Hydrolase</keyword>
<evidence type="ECO:0000313" key="4">
    <source>
        <dbReference type="Proteomes" id="UP000294832"/>
    </source>
</evidence>